<keyword evidence="4 7" id="KW-0812">Transmembrane</keyword>
<dbReference type="Gene3D" id="1.10.3720.10">
    <property type="entry name" value="MetI-like"/>
    <property type="match status" value="1"/>
</dbReference>
<dbReference type="PANTHER" id="PTHR30151">
    <property type="entry name" value="ALKANE SULFONATE ABC TRANSPORTER-RELATED, MEMBRANE SUBUNIT"/>
    <property type="match status" value="1"/>
</dbReference>
<evidence type="ECO:0000256" key="2">
    <source>
        <dbReference type="ARBA" id="ARBA00022448"/>
    </source>
</evidence>
<comment type="subcellular location">
    <subcellularLocation>
        <location evidence="1 7">Cell membrane</location>
        <topology evidence="1 7">Multi-pass membrane protein</topology>
    </subcellularLocation>
</comment>
<evidence type="ECO:0000256" key="1">
    <source>
        <dbReference type="ARBA" id="ARBA00004651"/>
    </source>
</evidence>
<dbReference type="SUPFAM" id="SSF161098">
    <property type="entry name" value="MetI-like"/>
    <property type="match status" value="1"/>
</dbReference>
<keyword evidence="2 7" id="KW-0813">Transport</keyword>
<feature type="transmembrane region" description="Helical" evidence="7">
    <location>
        <begin position="227"/>
        <end position="247"/>
    </location>
</feature>
<sequence length="259" mass="28107">MNGFIKANSAWLAPMASIGAFVVLWGIVSLKVNPEFLPSPAMVWHEFIRLCHVPVGGTSLAGHVGYSLQRVLIAFGLAVLMGLPLGLLMGWSRVCEKIVSPIFELLRPIPPIAWIPIAILWLGVAEGSKVFICFVGAFVIMILNSYTGMRYVDPLLIDAARSFGASRSQQFFNVAVPACMPSIFAGVQNSLSMAWMCVLAAEMVGAREGVGFIIIQGMDLNKSSMILVGMILIGVVGSLLAAALRWVERVLCPWRREMV</sequence>
<accession>A0A212J7N6</accession>
<dbReference type="GO" id="GO:0042918">
    <property type="term" value="P:alkanesulfonate transmembrane transport"/>
    <property type="evidence" value="ECO:0007669"/>
    <property type="project" value="UniProtKB-ARBA"/>
</dbReference>
<dbReference type="GO" id="GO:0005886">
    <property type="term" value="C:plasma membrane"/>
    <property type="evidence" value="ECO:0007669"/>
    <property type="project" value="UniProtKB-SubCell"/>
</dbReference>
<dbReference type="InterPro" id="IPR000515">
    <property type="entry name" value="MetI-like"/>
</dbReference>
<feature type="transmembrane region" description="Helical" evidence="7">
    <location>
        <begin position="103"/>
        <end position="123"/>
    </location>
</feature>
<evidence type="ECO:0000256" key="3">
    <source>
        <dbReference type="ARBA" id="ARBA00022475"/>
    </source>
</evidence>
<feature type="transmembrane region" description="Helical" evidence="7">
    <location>
        <begin position="129"/>
        <end position="149"/>
    </location>
</feature>
<evidence type="ECO:0000259" key="8">
    <source>
        <dbReference type="PROSITE" id="PS50928"/>
    </source>
</evidence>
<dbReference type="InterPro" id="IPR035906">
    <property type="entry name" value="MetI-like_sf"/>
</dbReference>
<dbReference type="Pfam" id="PF00528">
    <property type="entry name" value="BPD_transp_1"/>
    <property type="match status" value="1"/>
</dbReference>
<feature type="transmembrane region" description="Helical" evidence="7">
    <location>
        <begin position="12"/>
        <end position="30"/>
    </location>
</feature>
<feature type="domain" description="ABC transmembrane type-1" evidence="8">
    <location>
        <begin position="64"/>
        <end position="244"/>
    </location>
</feature>
<feature type="transmembrane region" description="Helical" evidence="7">
    <location>
        <begin position="170"/>
        <end position="187"/>
    </location>
</feature>
<dbReference type="EMBL" id="FLUP01000001">
    <property type="protein sequence ID" value="SBV95444.1"/>
    <property type="molecule type" value="Genomic_DNA"/>
</dbReference>
<name>A0A212J7N6_9BACT</name>
<dbReference type="PROSITE" id="PS50928">
    <property type="entry name" value="ABC_TM1"/>
    <property type="match status" value="1"/>
</dbReference>
<evidence type="ECO:0000256" key="7">
    <source>
        <dbReference type="RuleBase" id="RU363032"/>
    </source>
</evidence>
<dbReference type="AlphaFoldDB" id="A0A212J7N6"/>
<gene>
    <name evidence="9" type="ORF">KM92DES2_10664</name>
</gene>
<reference evidence="9" key="1">
    <citation type="submission" date="2016-04" db="EMBL/GenBank/DDBJ databases">
        <authorList>
            <person name="Evans L.H."/>
            <person name="Alamgir A."/>
            <person name="Owens N."/>
            <person name="Weber N.D."/>
            <person name="Virtaneva K."/>
            <person name="Barbian K."/>
            <person name="Babar A."/>
            <person name="Rosenke K."/>
        </authorList>
    </citation>
    <scope>NUCLEOTIDE SEQUENCE</scope>
    <source>
        <strain evidence="9">92-2</strain>
    </source>
</reference>
<comment type="similarity">
    <text evidence="7">Belongs to the binding-protein-dependent transport system permease family.</text>
</comment>
<dbReference type="FunFam" id="1.10.3720.10:FF:000003">
    <property type="entry name" value="Aliphatic sulfonate ABC transporter permease"/>
    <property type="match status" value="1"/>
</dbReference>
<dbReference type="CDD" id="cd06261">
    <property type="entry name" value="TM_PBP2"/>
    <property type="match status" value="1"/>
</dbReference>
<organism evidence="9">
    <name type="scientific">uncultured Desulfovibrio sp</name>
    <dbReference type="NCBI Taxonomy" id="167968"/>
    <lineage>
        <taxon>Bacteria</taxon>
        <taxon>Pseudomonadati</taxon>
        <taxon>Thermodesulfobacteriota</taxon>
        <taxon>Desulfovibrionia</taxon>
        <taxon>Desulfovibrionales</taxon>
        <taxon>Desulfovibrionaceae</taxon>
        <taxon>Desulfovibrio</taxon>
        <taxon>environmental samples</taxon>
    </lineage>
</organism>
<dbReference type="PANTHER" id="PTHR30151:SF0">
    <property type="entry name" value="ABC TRANSPORTER PERMEASE PROTEIN MJ0413-RELATED"/>
    <property type="match status" value="1"/>
</dbReference>
<keyword evidence="6 7" id="KW-0472">Membrane</keyword>
<evidence type="ECO:0000256" key="6">
    <source>
        <dbReference type="ARBA" id="ARBA00023136"/>
    </source>
</evidence>
<dbReference type="RefSeq" id="WP_192113604.1">
    <property type="nucleotide sequence ID" value="NZ_CABUEN010000005.1"/>
</dbReference>
<evidence type="ECO:0000256" key="4">
    <source>
        <dbReference type="ARBA" id="ARBA00022692"/>
    </source>
</evidence>
<proteinExistence type="inferred from homology"/>
<feature type="transmembrane region" description="Helical" evidence="7">
    <location>
        <begin position="71"/>
        <end position="91"/>
    </location>
</feature>
<keyword evidence="5 7" id="KW-1133">Transmembrane helix</keyword>
<evidence type="ECO:0000256" key="5">
    <source>
        <dbReference type="ARBA" id="ARBA00022989"/>
    </source>
</evidence>
<protein>
    <recommendedName>
        <fullName evidence="8">ABC transmembrane type-1 domain-containing protein</fullName>
    </recommendedName>
</protein>
<keyword evidence="3" id="KW-1003">Cell membrane</keyword>
<evidence type="ECO:0000313" key="9">
    <source>
        <dbReference type="EMBL" id="SBV95444.1"/>
    </source>
</evidence>